<accession>A0A0D2BSC4</accession>
<evidence type="ECO:0000256" key="1">
    <source>
        <dbReference type="SAM" id="SignalP"/>
    </source>
</evidence>
<evidence type="ECO:0000313" key="2">
    <source>
        <dbReference type="EMBL" id="KIW21335.1"/>
    </source>
</evidence>
<evidence type="ECO:0008006" key="4">
    <source>
        <dbReference type="Google" id="ProtNLM"/>
    </source>
</evidence>
<evidence type="ECO:0000313" key="3">
    <source>
        <dbReference type="Proteomes" id="UP000053328"/>
    </source>
</evidence>
<feature type="signal peptide" evidence="1">
    <location>
        <begin position="1"/>
        <end position="23"/>
    </location>
</feature>
<keyword evidence="1" id="KW-0732">Signal</keyword>
<reference evidence="2 3" key="1">
    <citation type="submission" date="2015-01" db="EMBL/GenBank/DDBJ databases">
        <title>The Genome Sequence of Exophiala spinifera CBS89968.</title>
        <authorList>
            <consortium name="The Broad Institute Genomics Platform"/>
            <person name="Cuomo C."/>
            <person name="de Hoog S."/>
            <person name="Gorbushina A."/>
            <person name="Stielow B."/>
            <person name="Teixiera M."/>
            <person name="Abouelleil A."/>
            <person name="Chapman S.B."/>
            <person name="Priest M."/>
            <person name="Young S.K."/>
            <person name="Wortman J."/>
            <person name="Nusbaum C."/>
            <person name="Birren B."/>
        </authorList>
    </citation>
    <scope>NUCLEOTIDE SEQUENCE [LARGE SCALE GENOMIC DNA]</scope>
    <source>
        <strain evidence="2 3">CBS 89968</strain>
    </source>
</reference>
<dbReference type="EMBL" id="KN847492">
    <property type="protein sequence ID" value="KIW21335.1"/>
    <property type="molecule type" value="Genomic_DNA"/>
</dbReference>
<keyword evidence="3" id="KW-1185">Reference proteome</keyword>
<sequence>MFEHTTKSGVVLVLLSLTSQVQSSPIALPAPQAVTAQISPITPPRAGSTGDVPGNFGIVVMDVSISTSRATGSAGAARTPSRPPTVLDRLAVSRSVLFFFVDVVVFLHGGTVGTACPLITGLMPDEHDAAAQSS</sequence>
<protein>
    <recommendedName>
        <fullName evidence="4">Secreted protein</fullName>
    </recommendedName>
</protein>
<proteinExistence type="predicted"/>
<dbReference type="VEuPathDB" id="FungiDB:PV08_01915"/>
<dbReference type="Proteomes" id="UP000053328">
    <property type="component" value="Unassembled WGS sequence"/>
</dbReference>
<dbReference type="GeneID" id="27328998"/>
<organism evidence="2 3">
    <name type="scientific">Exophiala spinifera</name>
    <dbReference type="NCBI Taxonomy" id="91928"/>
    <lineage>
        <taxon>Eukaryota</taxon>
        <taxon>Fungi</taxon>
        <taxon>Dikarya</taxon>
        <taxon>Ascomycota</taxon>
        <taxon>Pezizomycotina</taxon>
        <taxon>Eurotiomycetes</taxon>
        <taxon>Chaetothyriomycetidae</taxon>
        <taxon>Chaetothyriales</taxon>
        <taxon>Herpotrichiellaceae</taxon>
        <taxon>Exophiala</taxon>
    </lineage>
</organism>
<name>A0A0D2BSC4_9EURO</name>
<gene>
    <name evidence="2" type="ORF">PV08_01915</name>
</gene>
<feature type="chain" id="PRO_5002239296" description="Secreted protein" evidence="1">
    <location>
        <begin position="24"/>
        <end position="134"/>
    </location>
</feature>
<dbReference type="AlphaFoldDB" id="A0A0D2BSC4"/>
<dbReference type="HOGENOM" id="CLU_1896221_0_0_1"/>
<dbReference type="RefSeq" id="XP_016241551.1">
    <property type="nucleotide sequence ID" value="XM_016376275.1"/>
</dbReference>